<accession>A0AAW8U0Y9</accession>
<evidence type="ECO:0000313" key="8">
    <source>
        <dbReference type="EMBL" id="MDT2810765.1"/>
    </source>
</evidence>
<dbReference type="Pfam" id="PF00004">
    <property type="entry name" value="AAA"/>
    <property type="match status" value="1"/>
</dbReference>
<sequence length="750" mass="83552">MLCQNCGKNEATIHLYANVNGQRKQLDYCQSCYQQLKQGGQSSMMAQDPFGFGSLDDLFRQISRQSQQGQNPNNQTPPTQFGGNNFNGGQPPRQGGQGEGLLGEYGINLTQIARDGGIDPVVGRDQEIQRVIEILNRRTKNNPVLIGEPGVGKTAVVEGLAQKIVDGDVPQKLIDKEVIRLDVASLVSGTGIRGQFEERIQKLIEEIKQAENVILFIDEVHEIVGAGAAGDGNMDAGNILKPALARGELQMVGATTLNEYRIIEKDAALERRMQPVRVDEPTVAETITILKGLQPRYEDYHHVKYTDEAIEAAANLSNRYIQDRFLPDKAIDLLDETGSKKNLTIQFVDPKTIDKKLKEAEEQKQKASTEEDFEKAAYYRDQINKLTAMKSQQISEEQTPVITEKDMEQIVEQKTGIPVGELKQKEQTQLKNLATDLKEHVIGQDEAVDKVAKAIRRNRVGLGKQNRPIGSFLFVGPTGVGKTELAKQLAYELFGSEDSMIRFDMSEYMEKHSVAKLIGSPPGYVGYEEAGQLTEKVRRNPYSLILLDEVEKAHPDVLHMFLQILDDGRLTDAQGRTVSFKDTLIIMTSNAGTGNVEANVGFAATREGITRSVLGQLNNFFTPEFLNRFDGIIEFKTLSKENLLTIVELMLNDVNKMLAPQHLHIHVTKAVEEKLVDLGYDPSMGARPLRRTIQDQIEDGIAEFYLDHPAVKELEAVLREDKIVIRQKENTAEPTADANTTEPEETSDKE</sequence>
<evidence type="ECO:0000256" key="3">
    <source>
        <dbReference type="ARBA" id="ARBA00023186"/>
    </source>
</evidence>
<dbReference type="FunFam" id="3.40.50.300:FF:000025">
    <property type="entry name" value="ATP-dependent Clp protease subunit"/>
    <property type="match status" value="1"/>
</dbReference>
<reference evidence="8" key="1">
    <citation type="submission" date="2023-03" db="EMBL/GenBank/DDBJ databases">
        <authorList>
            <person name="Shen W."/>
            <person name="Cai J."/>
        </authorList>
    </citation>
    <scope>NUCLEOTIDE SEQUENCE</scope>
    <source>
        <strain evidence="8">B226-2</strain>
    </source>
</reference>
<dbReference type="Pfam" id="PF17871">
    <property type="entry name" value="AAA_lid_9"/>
    <property type="match status" value="1"/>
</dbReference>
<dbReference type="InterPro" id="IPR001943">
    <property type="entry name" value="UVR_dom"/>
</dbReference>
<proteinExistence type="inferred from homology"/>
<dbReference type="Proteomes" id="UP001256711">
    <property type="component" value="Unassembled WGS sequence"/>
</dbReference>
<dbReference type="FunFam" id="3.40.50.300:FF:000010">
    <property type="entry name" value="Chaperone clpB 1, putative"/>
    <property type="match status" value="1"/>
</dbReference>
<evidence type="ECO:0000256" key="4">
    <source>
        <dbReference type="RuleBase" id="RU004432"/>
    </source>
</evidence>
<dbReference type="InterPro" id="IPR019489">
    <property type="entry name" value="Clp_ATPase_C"/>
</dbReference>
<organism evidence="8 9">
    <name type="scientific">Enterococcus asini</name>
    <dbReference type="NCBI Taxonomy" id="57732"/>
    <lineage>
        <taxon>Bacteria</taxon>
        <taxon>Bacillati</taxon>
        <taxon>Bacillota</taxon>
        <taxon>Bacilli</taxon>
        <taxon>Lactobacillales</taxon>
        <taxon>Enterococcaceae</taxon>
        <taxon>Enterococcus</taxon>
    </lineage>
</organism>
<protein>
    <submittedName>
        <fullName evidence="8">AAA family ATPase</fullName>
    </submittedName>
</protein>
<dbReference type="SMART" id="SM00382">
    <property type="entry name" value="AAA"/>
    <property type="match status" value="2"/>
</dbReference>
<keyword evidence="2 4" id="KW-0067">ATP-binding</keyword>
<dbReference type="AlphaFoldDB" id="A0AAW8U0Y9"/>
<keyword evidence="3 4" id="KW-0143">Chaperone</keyword>
<dbReference type="InterPro" id="IPR001270">
    <property type="entry name" value="ClpA/B"/>
</dbReference>
<name>A0AAW8U0Y9_9ENTE</name>
<dbReference type="CDD" id="cd19499">
    <property type="entry name" value="RecA-like_ClpB_Hsp104-like"/>
    <property type="match status" value="1"/>
</dbReference>
<dbReference type="EMBL" id="JARQBJ010000004">
    <property type="protein sequence ID" value="MDT2810765.1"/>
    <property type="molecule type" value="Genomic_DNA"/>
</dbReference>
<dbReference type="PRINTS" id="PR00300">
    <property type="entry name" value="CLPPROTEASEA"/>
</dbReference>
<keyword evidence="1 4" id="KW-0547">Nucleotide-binding</keyword>
<dbReference type="GO" id="GO:0034605">
    <property type="term" value="P:cellular response to heat"/>
    <property type="evidence" value="ECO:0007669"/>
    <property type="project" value="TreeGrafter"/>
</dbReference>
<dbReference type="GO" id="GO:0005737">
    <property type="term" value="C:cytoplasm"/>
    <property type="evidence" value="ECO:0007669"/>
    <property type="project" value="TreeGrafter"/>
</dbReference>
<dbReference type="SUPFAM" id="SSF46600">
    <property type="entry name" value="C-terminal UvrC-binding domain of UvrB"/>
    <property type="match status" value="1"/>
</dbReference>
<dbReference type="PROSITE" id="PS00870">
    <property type="entry name" value="CLPAB_1"/>
    <property type="match status" value="1"/>
</dbReference>
<dbReference type="RefSeq" id="WP_311835569.1">
    <property type="nucleotide sequence ID" value="NZ_JARQBJ010000004.1"/>
</dbReference>
<evidence type="ECO:0000256" key="5">
    <source>
        <dbReference type="SAM" id="Coils"/>
    </source>
</evidence>
<dbReference type="Gene3D" id="1.10.8.60">
    <property type="match status" value="2"/>
</dbReference>
<evidence type="ECO:0000256" key="6">
    <source>
        <dbReference type="SAM" id="MobiDB-lite"/>
    </source>
</evidence>
<dbReference type="Gene3D" id="4.10.860.10">
    <property type="entry name" value="UVR domain"/>
    <property type="match status" value="1"/>
</dbReference>
<keyword evidence="5" id="KW-0175">Coiled coil</keyword>
<evidence type="ECO:0000256" key="2">
    <source>
        <dbReference type="ARBA" id="ARBA00022840"/>
    </source>
</evidence>
<dbReference type="Gene3D" id="3.40.50.300">
    <property type="entry name" value="P-loop containing nucleotide triphosphate hydrolases"/>
    <property type="match status" value="2"/>
</dbReference>
<feature type="coiled-coil region" evidence="5">
    <location>
        <begin position="193"/>
        <end position="220"/>
    </location>
</feature>
<dbReference type="PANTHER" id="PTHR11638">
    <property type="entry name" value="ATP-DEPENDENT CLP PROTEASE"/>
    <property type="match status" value="1"/>
</dbReference>
<dbReference type="SMART" id="SM01086">
    <property type="entry name" value="ClpB_D2-small"/>
    <property type="match status" value="1"/>
</dbReference>
<dbReference type="Pfam" id="PF07724">
    <property type="entry name" value="AAA_2"/>
    <property type="match status" value="1"/>
</dbReference>
<comment type="similarity">
    <text evidence="4">Belongs to the ClpA/ClpB family.</text>
</comment>
<dbReference type="SUPFAM" id="SSF52540">
    <property type="entry name" value="P-loop containing nucleoside triphosphate hydrolases"/>
    <property type="match status" value="2"/>
</dbReference>
<evidence type="ECO:0000313" key="9">
    <source>
        <dbReference type="Proteomes" id="UP001256711"/>
    </source>
</evidence>
<dbReference type="InterPro" id="IPR018368">
    <property type="entry name" value="ClpA/B_CS1"/>
</dbReference>
<feature type="region of interest" description="Disordered" evidence="6">
    <location>
        <begin position="65"/>
        <end position="101"/>
    </location>
</feature>
<evidence type="ECO:0000259" key="7">
    <source>
        <dbReference type="PROSITE" id="PS50151"/>
    </source>
</evidence>
<dbReference type="PROSITE" id="PS00871">
    <property type="entry name" value="CLPAB_2"/>
    <property type="match status" value="1"/>
</dbReference>
<dbReference type="PROSITE" id="PS50151">
    <property type="entry name" value="UVR"/>
    <property type="match status" value="1"/>
</dbReference>
<dbReference type="CDD" id="cd00009">
    <property type="entry name" value="AAA"/>
    <property type="match status" value="1"/>
</dbReference>
<dbReference type="InterPro" id="IPR027417">
    <property type="entry name" value="P-loop_NTPase"/>
</dbReference>
<gene>
    <name evidence="8" type="ORF">P7H43_09720</name>
</gene>
<dbReference type="InterPro" id="IPR036876">
    <property type="entry name" value="UVR_dom_sf"/>
</dbReference>
<dbReference type="Pfam" id="PF10431">
    <property type="entry name" value="ClpB_D2-small"/>
    <property type="match status" value="1"/>
</dbReference>
<comment type="caution">
    <text evidence="8">The sequence shown here is derived from an EMBL/GenBank/DDBJ whole genome shotgun (WGS) entry which is preliminary data.</text>
</comment>
<dbReference type="InterPro" id="IPR041546">
    <property type="entry name" value="ClpA/ClpB_AAA_lid"/>
</dbReference>
<feature type="domain" description="UVR" evidence="7">
    <location>
        <begin position="354"/>
        <end position="389"/>
    </location>
</feature>
<dbReference type="PANTHER" id="PTHR11638:SF175">
    <property type="entry name" value="ATP-DEPENDENT CLP PROTEASE, ATP-BINDING SUBUNIT CLPC"/>
    <property type="match status" value="1"/>
</dbReference>
<evidence type="ECO:0000256" key="1">
    <source>
        <dbReference type="ARBA" id="ARBA00022741"/>
    </source>
</evidence>
<feature type="region of interest" description="Disordered" evidence="6">
    <location>
        <begin position="725"/>
        <end position="750"/>
    </location>
</feature>
<dbReference type="GO" id="GO:0005524">
    <property type="term" value="F:ATP binding"/>
    <property type="evidence" value="ECO:0007669"/>
    <property type="project" value="UniProtKB-KW"/>
</dbReference>
<feature type="compositionally biased region" description="Low complexity" evidence="6">
    <location>
        <begin position="65"/>
        <end position="94"/>
    </location>
</feature>
<dbReference type="InterPro" id="IPR003959">
    <property type="entry name" value="ATPase_AAA_core"/>
</dbReference>
<dbReference type="InterPro" id="IPR003593">
    <property type="entry name" value="AAA+_ATPase"/>
</dbReference>
<dbReference type="GO" id="GO:0016887">
    <property type="term" value="F:ATP hydrolysis activity"/>
    <property type="evidence" value="ECO:0007669"/>
    <property type="project" value="InterPro"/>
</dbReference>
<dbReference type="InterPro" id="IPR050130">
    <property type="entry name" value="ClpA_ClpB"/>
</dbReference>
<dbReference type="InterPro" id="IPR028299">
    <property type="entry name" value="ClpA/B_CS2"/>
</dbReference>